<dbReference type="RefSeq" id="WP_125228345.1">
    <property type="nucleotide sequence ID" value="NZ_RQYT01000024.1"/>
</dbReference>
<keyword evidence="3 5" id="KW-0368">Histidine biosynthesis</keyword>
<evidence type="ECO:0000313" key="7">
    <source>
        <dbReference type="Proteomes" id="UP000280935"/>
    </source>
</evidence>
<proteinExistence type="inferred from homology"/>
<sequence length="252" mass="26690">MRSRVIATMQLLDGFVVKSRGYGRTTYIGDPINTVKIFNDKGVDELVIVDISARHGAPVVTPSQIEDIATEAFMPVAYGGGVKSYDQVRSVLSAGVEKVIFGSGLLDAQDTVRRAAQQFGVQAVVGAIDVRCEGGIHRPYPGGGGRPLDMTAVEWAKEACELGVGELIVTDMAREGECNGYDLDLIRQVSAEVSVPVVANAGAGSVRHFRAALEAGASAVAAGSMFTFHGPYRAVLITYPTEQELEEALSSI</sequence>
<dbReference type="OrthoDB" id="3680435at2"/>
<dbReference type="PANTHER" id="PTHR21235:SF2">
    <property type="entry name" value="IMIDAZOLE GLYCEROL PHOSPHATE SYNTHASE HISHF"/>
    <property type="match status" value="1"/>
</dbReference>
<dbReference type="GO" id="GO:0000107">
    <property type="term" value="F:imidazoleglycerol-phosphate synthase activity"/>
    <property type="evidence" value="ECO:0007669"/>
    <property type="project" value="TreeGrafter"/>
</dbReference>
<dbReference type="InterPro" id="IPR013785">
    <property type="entry name" value="Aldolase_TIM"/>
</dbReference>
<accession>A0A3P1WUG1</accession>
<comment type="caution">
    <text evidence="6">The sequence shown here is derived from an EMBL/GenBank/DDBJ whole genome shotgun (WGS) entry which is preliminary data.</text>
</comment>
<dbReference type="InterPro" id="IPR050064">
    <property type="entry name" value="IGPS_HisA/HisF"/>
</dbReference>
<dbReference type="EC" id="4.1.3.-" evidence="6"/>
<keyword evidence="2 5" id="KW-0028">Amino-acid biosynthesis</keyword>
<comment type="similarity">
    <text evidence="1 5">Belongs to the HisA/HisF family.</text>
</comment>
<evidence type="ECO:0000256" key="4">
    <source>
        <dbReference type="ARBA" id="ARBA00029440"/>
    </source>
</evidence>
<keyword evidence="6" id="KW-0456">Lyase</keyword>
<evidence type="ECO:0000313" key="6">
    <source>
        <dbReference type="EMBL" id="RRD49040.1"/>
    </source>
</evidence>
<evidence type="ECO:0000256" key="3">
    <source>
        <dbReference type="ARBA" id="ARBA00023102"/>
    </source>
</evidence>
<dbReference type="InterPro" id="IPR006062">
    <property type="entry name" value="His_biosynth"/>
</dbReference>
<dbReference type="GO" id="GO:0016829">
    <property type="term" value="F:lyase activity"/>
    <property type="evidence" value="ECO:0007669"/>
    <property type="project" value="UniProtKB-KW"/>
</dbReference>
<organism evidence="6 7">
    <name type="scientific">Arachnia propionica</name>
    <dbReference type="NCBI Taxonomy" id="1750"/>
    <lineage>
        <taxon>Bacteria</taxon>
        <taxon>Bacillati</taxon>
        <taxon>Actinomycetota</taxon>
        <taxon>Actinomycetes</taxon>
        <taxon>Propionibacteriales</taxon>
        <taxon>Propionibacteriaceae</taxon>
        <taxon>Arachnia</taxon>
    </lineage>
</organism>
<dbReference type="AlphaFoldDB" id="A0A3P1WUG1"/>
<protein>
    <submittedName>
        <fullName evidence="6">Imidazole glycerol phosphate synthase subunit HisF</fullName>
        <ecNumber evidence="6">4.1.3.-</ecNumber>
    </submittedName>
</protein>
<dbReference type="PANTHER" id="PTHR21235">
    <property type="entry name" value="IMIDAZOLE GLYCEROL PHOSPHATE SYNTHASE SUBUNIT HISF/H IGP SYNTHASE SUBUNIT HISF/H"/>
    <property type="match status" value="1"/>
</dbReference>
<dbReference type="Pfam" id="PF00977">
    <property type="entry name" value="His_biosynth"/>
    <property type="match status" value="1"/>
</dbReference>
<dbReference type="Proteomes" id="UP000280935">
    <property type="component" value="Unassembled WGS sequence"/>
</dbReference>
<evidence type="ECO:0000256" key="5">
    <source>
        <dbReference type="RuleBase" id="RU003657"/>
    </source>
</evidence>
<dbReference type="EMBL" id="RQYT01000024">
    <property type="protein sequence ID" value="RRD49040.1"/>
    <property type="molecule type" value="Genomic_DNA"/>
</dbReference>
<dbReference type="Gene3D" id="3.20.20.70">
    <property type="entry name" value="Aldolase class I"/>
    <property type="match status" value="1"/>
</dbReference>
<dbReference type="SUPFAM" id="SSF51366">
    <property type="entry name" value="Ribulose-phoshate binding barrel"/>
    <property type="match status" value="1"/>
</dbReference>
<gene>
    <name evidence="6" type="primary">hisF</name>
    <name evidence="6" type="ORF">EII35_10085</name>
</gene>
<dbReference type="InterPro" id="IPR011060">
    <property type="entry name" value="RibuloseP-bd_barrel"/>
</dbReference>
<evidence type="ECO:0000256" key="2">
    <source>
        <dbReference type="ARBA" id="ARBA00022605"/>
    </source>
</evidence>
<dbReference type="GO" id="GO:0000105">
    <property type="term" value="P:L-histidine biosynthetic process"/>
    <property type="evidence" value="ECO:0007669"/>
    <property type="project" value="UniProtKB-KW"/>
</dbReference>
<comment type="pathway">
    <text evidence="4">Amino-acid biosynthesis.</text>
</comment>
<evidence type="ECO:0000256" key="1">
    <source>
        <dbReference type="ARBA" id="ARBA00009667"/>
    </source>
</evidence>
<name>A0A3P1WUG1_9ACTN</name>
<reference evidence="6 7" key="1">
    <citation type="submission" date="2018-11" db="EMBL/GenBank/DDBJ databases">
        <title>Genomes From Bacteria Associated with the Canine Oral Cavity: a Test Case for Automated Genome-Based Taxonomic Assignment.</title>
        <authorList>
            <person name="Coil D.A."/>
            <person name="Jospin G."/>
            <person name="Darling A.E."/>
            <person name="Wallis C."/>
            <person name="Davis I.J."/>
            <person name="Harris S."/>
            <person name="Eisen J.A."/>
            <person name="Holcombe L.J."/>
            <person name="O'Flynn C."/>
        </authorList>
    </citation>
    <scope>NUCLEOTIDE SEQUENCE [LARGE SCALE GENOMIC DNA]</scope>
    <source>
        <strain evidence="6 7">OH2822_COT-296</strain>
    </source>
</reference>